<keyword evidence="12 13" id="KW-0407">Ion channel</keyword>
<dbReference type="InterPro" id="IPR017103">
    <property type="entry name" value="Iontropic_Glu_rcpt_pln"/>
</dbReference>
<evidence type="ECO:0000256" key="3">
    <source>
        <dbReference type="ARBA" id="ARBA00022448"/>
    </source>
</evidence>
<keyword evidence="6 15" id="KW-1133">Transmembrane helix</keyword>
<dbReference type="InterPro" id="IPR001828">
    <property type="entry name" value="ANF_lig-bd_rcpt"/>
</dbReference>
<keyword evidence="19" id="KW-1185">Reference proteome</keyword>
<evidence type="ECO:0000256" key="14">
    <source>
        <dbReference type="PIRSR" id="PIRSR037090-50"/>
    </source>
</evidence>
<dbReference type="CDD" id="cd13686">
    <property type="entry name" value="GluR_Plant"/>
    <property type="match status" value="1"/>
</dbReference>
<keyword evidence="4 15" id="KW-0812">Transmembrane</keyword>
<dbReference type="SMART" id="SM00079">
    <property type="entry name" value="PBPe"/>
    <property type="match status" value="1"/>
</dbReference>
<evidence type="ECO:0000256" key="16">
    <source>
        <dbReference type="SAM" id="SignalP"/>
    </source>
</evidence>
<keyword evidence="9 13" id="KW-0675">Receptor</keyword>
<feature type="domain" description="Ionotropic glutamate receptor C-terminal" evidence="17">
    <location>
        <begin position="457"/>
        <end position="796"/>
    </location>
</feature>
<evidence type="ECO:0000256" key="9">
    <source>
        <dbReference type="ARBA" id="ARBA00023170"/>
    </source>
</evidence>
<reference evidence="18 19" key="1">
    <citation type="submission" date="2017-07" db="EMBL/GenBank/DDBJ databases">
        <title>An improved, manually edited Actinidia chinensis var. chinensis (kiwifruit) genome highlights the challenges associated with draft genomes and gene prediction in plants.</title>
        <authorList>
            <person name="Pilkington S."/>
            <person name="Crowhurst R."/>
            <person name="Hilario E."/>
            <person name="Nardozza S."/>
            <person name="Fraser L."/>
            <person name="Peng Y."/>
            <person name="Gunaseelan K."/>
            <person name="Simpson R."/>
            <person name="Tahir J."/>
            <person name="Deroles S."/>
            <person name="Templeton K."/>
            <person name="Luo Z."/>
            <person name="Davy M."/>
            <person name="Cheng C."/>
            <person name="Mcneilage M."/>
            <person name="Scaglione D."/>
            <person name="Liu Y."/>
            <person name="Zhang Q."/>
            <person name="Datson P."/>
            <person name="De Silva N."/>
            <person name="Gardiner S."/>
            <person name="Bassett H."/>
            <person name="Chagne D."/>
            <person name="Mccallum J."/>
            <person name="Dzierzon H."/>
            <person name="Deng C."/>
            <person name="Wang Y.-Y."/>
            <person name="Barron N."/>
            <person name="Manako K."/>
            <person name="Bowen J."/>
            <person name="Foster T."/>
            <person name="Erridge Z."/>
            <person name="Tiffin H."/>
            <person name="Waite C."/>
            <person name="Davies K."/>
            <person name="Grierson E."/>
            <person name="Laing W."/>
            <person name="Kirk R."/>
            <person name="Chen X."/>
            <person name="Wood M."/>
            <person name="Montefiori M."/>
            <person name="Brummell D."/>
            <person name="Schwinn K."/>
            <person name="Catanach A."/>
            <person name="Fullerton C."/>
            <person name="Li D."/>
            <person name="Meiyalaghan S."/>
            <person name="Nieuwenhuizen N."/>
            <person name="Read N."/>
            <person name="Prakash R."/>
            <person name="Hunter D."/>
            <person name="Zhang H."/>
            <person name="Mckenzie M."/>
            <person name="Knabel M."/>
            <person name="Harris A."/>
            <person name="Allan A."/>
            <person name="Chen A."/>
            <person name="Janssen B."/>
            <person name="Plunkett B."/>
            <person name="Dwamena C."/>
            <person name="Voogd C."/>
            <person name="Leif D."/>
            <person name="Lafferty D."/>
            <person name="Souleyre E."/>
            <person name="Varkonyi-Gasic E."/>
            <person name="Gambi F."/>
            <person name="Hanley J."/>
            <person name="Yao J.-L."/>
            <person name="Cheung J."/>
            <person name="David K."/>
            <person name="Warren B."/>
            <person name="Marsh K."/>
            <person name="Snowden K."/>
            <person name="Lin-Wang K."/>
            <person name="Brian L."/>
            <person name="Martinez-Sanchez M."/>
            <person name="Wang M."/>
            <person name="Ileperuma N."/>
            <person name="Macnee N."/>
            <person name="Campin R."/>
            <person name="Mcatee P."/>
            <person name="Drummond R."/>
            <person name="Espley R."/>
            <person name="Ireland H."/>
            <person name="Wu R."/>
            <person name="Atkinson R."/>
            <person name="Karunairetnam S."/>
            <person name="Bulley S."/>
            <person name="Chunkath S."/>
            <person name="Hanley Z."/>
            <person name="Storey R."/>
            <person name="Thrimawithana A."/>
            <person name="Thomson S."/>
            <person name="David C."/>
            <person name="Testolin R."/>
        </authorList>
    </citation>
    <scope>NUCLEOTIDE SEQUENCE [LARGE SCALE GENOMIC DNA]</scope>
    <source>
        <strain evidence="19">cv. Red5</strain>
        <tissue evidence="18">Young leaf</tissue>
    </source>
</reference>
<gene>
    <name evidence="18" type="ORF">CEY00_Acc23743</name>
</gene>
<name>A0A2R6Q032_ACTCC</name>
<dbReference type="InterPro" id="IPR044440">
    <property type="entry name" value="GABAb_receptor_plant_PBP1"/>
</dbReference>
<dbReference type="InterPro" id="IPR001320">
    <property type="entry name" value="Iontro_rcpt_C"/>
</dbReference>
<comment type="similarity">
    <text evidence="2 13">Belongs to the glutamate-gated ion channel (TC 1.A.10.1) family.</text>
</comment>
<feature type="transmembrane region" description="Helical" evidence="15">
    <location>
        <begin position="865"/>
        <end position="886"/>
    </location>
</feature>
<dbReference type="STRING" id="1590841.A0A2R6Q032"/>
<keyword evidence="7 13" id="KW-0406">Ion transport</keyword>
<dbReference type="FunFam" id="3.40.190.10:FF:000054">
    <property type="entry name" value="Glutamate receptor"/>
    <property type="match status" value="1"/>
</dbReference>
<organism evidence="18 19">
    <name type="scientific">Actinidia chinensis var. chinensis</name>
    <name type="common">Chinese soft-hair kiwi</name>
    <dbReference type="NCBI Taxonomy" id="1590841"/>
    <lineage>
        <taxon>Eukaryota</taxon>
        <taxon>Viridiplantae</taxon>
        <taxon>Streptophyta</taxon>
        <taxon>Embryophyta</taxon>
        <taxon>Tracheophyta</taxon>
        <taxon>Spermatophyta</taxon>
        <taxon>Magnoliopsida</taxon>
        <taxon>eudicotyledons</taxon>
        <taxon>Gunneridae</taxon>
        <taxon>Pentapetalae</taxon>
        <taxon>asterids</taxon>
        <taxon>Ericales</taxon>
        <taxon>Actinidiaceae</taxon>
        <taxon>Actinidia</taxon>
    </lineage>
</organism>
<accession>A0A2R6Q032</accession>
<dbReference type="Gramene" id="PSR99773">
    <property type="protein sequence ID" value="PSR99773"/>
    <property type="gene ID" value="CEY00_Acc23743"/>
</dbReference>
<dbReference type="GO" id="GO:0016020">
    <property type="term" value="C:membrane"/>
    <property type="evidence" value="ECO:0007669"/>
    <property type="project" value="UniProtKB-SubCell"/>
</dbReference>
<keyword evidence="3 13" id="KW-0813">Transport</keyword>
<evidence type="ECO:0000256" key="1">
    <source>
        <dbReference type="ARBA" id="ARBA00004141"/>
    </source>
</evidence>
<sequence>MPPCVRAFLLSLLLLVATAKEKWDDCQMNEHDQTIGSIGGVIDKSSRVGKEIKIAMEMAVHDFRRSTCSKLVLHLRDSNGNSAHVETAVIDLVKRKRVQAIIGTVSPQEAALVSEFDKVTKDIPIISIPPTSSLLPPLLSQSPFLVQMSPNIAAHMQCNAAIISHFRWHKVTAIYENSNSVSTDSGLVALLSDALELTDSTVKSHAAFPPVSSLLDPRAFVEKELKKLWSKSSRVFVVLQSSLEFAMILFEKAKQMGMMERGYVWIVSDEIASLLDSVDDSFISANMQGVIGCKTNFVDTSKSYRQFKLMFRRKYRLVYPEEDDYSNPSLFALRAYDATWTLAMALKKSQGRTNSKELLNSLLSSDFRGLSGEVSFKNGELSQSPVFRIINVVGRKYREITFWSPEFGFVENLAKDAWMKVRIGGGSKSALGSVYWPGGSLVVPKGWTLGSEEKPLKIGVPARDAFNQFVRVSYDHERNEPFVSGFSVDVFQTVVGRLPYHLPYILIPFNGSYDDMVTAVYNKSLDAAVGDTEIMADRYEYAEFSQPYLESGLIMVVPVKPDKFKEIWMFMKAFKMQMWVLMPSMHVLTTFVIWLIERGENNPDFVHPHSSKIWTVLWFSFTLLFFAQRESIESNLSRFVLASWLFVVLIVSACFTAVLASIITVSRLQPSVVDIEYLKSTNASVGCDGNSFIVRYLNNVLQFENQSIQHINTISDYPEAFRKGKIAAAFFVEPHAKVFLATYCEGYTMAGPKYKLGGFGFVFPKGSPLTIDISTAILKVAESGDILDMEKRMLSFSNCSSTTGGANDSPSLGPWTFAGLFIISGGISFLALLITLAHFLRRNLLILGCIQRICTWASFARICIIYRRICIWVYLILSRILGFCFCRGRSAIQERSNQSNELNQMEQTSVSIELVGNPKTVAFNRQTN</sequence>
<dbReference type="OMA" id="ATYCKGY"/>
<keyword evidence="8 13" id="KW-0472">Membrane</keyword>
<dbReference type="AlphaFoldDB" id="A0A2R6Q032"/>
<dbReference type="InterPro" id="IPR028082">
    <property type="entry name" value="Peripla_BP_I"/>
</dbReference>
<evidence type="ECO:0000256" key="15">
    <source>
        <dbReference type="SAM" id="Phobius"/>
    </source>
</evidence>
<evidence type="ECO:0000256" key="6">
    <source>
        <dbReference type="ARBA" id="ARBA00022989"/>
    </source>
</evidence>
<dbReference type="Pfam" id="PF00060">
    <property type="entry name" value="Lig_chan"/>
    <property type="match status" value="1"/>
</dbReference>
<evidence type="ECO:0000256" key="4">
    <source>
        <dbReference type="ARBA" id="ARBA00022692"/>
    </source>
</evidence>
<evidence type="ECO:0000256" key="12">
    <source>
        <dbReference type="ARBA" id="ARBA00023303"/>
    </source>
</evidence>
<evidence type="ECO:0000256" key="7">
    <source>
        <dbReference type="ARBA" id="ARBA00023065"/>
    </source>
</evidence>
<feature type="transmembrane region" description="Helical" evidence="15">
    <location>
        <begin position="815"/>
        <end position="836"/>
    </location>
</feature>
<dbReference type="PIRSF" id="PIRSF037090">
    <property type="entry name" value="Iontro_Glu-like_rcpt_pln"/>
    <property type="match status" value="1"/>
</dbReference>
<comment type="caution">
    <text evidence="18">The sequence shown here is derived from an EMBL/GenBank/DDBJ whole genome shotgun (WGS) entry which is preliminary data.</text>
</comment>
<comment type="subcellular location">
    <subcellularLocation>
        <location evidence="1">Membrane</location>
        <topology evidence="1">Multi-pass membrane protein</topology>
    </subcellularLocation>
</comment>
<keyword evidence="5 16" id="KW-0732">Signal</keyword>
<evidence type="ECO:0000256" key="5">
    <source>
        <dbReference type="ARBA" id="ARBA00022729"/>
    </source>
</evidence>
<dbReference type="Pfam" id="PF01094">
    <property type="entry name" value="ANF_receptor"/>
    <property type="match status" value="1"/>
</dbReference>
<dbReference type="Gene3D" id="3.40.50.2300">
    <property type="match status" value="2"/>
</dbReference>
<feature type="transmembrane region" description="Helical" evidence="15">
    <location>
        <begin position="639"/>
        <end position="663"/>
    </location>
</feature>
<keyword evidence="11 13" id="KW-1071">Ligand-gated ion channel</keyword>
<evidence type="ECO:0000313" key="18">
    <source>
        <dbReference type="EMBL" id="PSR99773.1"/>
    </source>
</evidence>
<evidence type="ECO:0000256" key="10">
    <source>
        <dbReference type="ARBA" id="ARBA00023180"/>
    </source>
</evidence>
<feature type="disulfide bond" evidence="14">
    <location>
        <begin position="744"/>
        <end position="799"/>
    </location>
</feature>
<keyword evidence="14" id="KW-1015">Disulfide bond</keyword>
<evidence type="ECO:0000256" key="13">
    <source>
        <dbReference type="PIRNR" id="PIRNR037090"/>
    </source>
</evidence>
<proteinExistence type="inferred from homology"/>
<comment type="function">
    <text evidence="13">Glutamate-gated receptor that probably acts as non-selective cation channel.</text>
</comment>
<evidence type="ECO:0000256" key="11">
    <source>
        <dbReference type="ARBA" id="ARBA00023286"/>
    </source>
</evidence>
<evidence type="ECO:0000256" key="2">
    <source>
        <dbReference type="ARBA" id="ARBA00008685"/>
    </source>
</evidence>
<dbReference type="Proteomes" id="UP000241394">
    <property type="component" value="Chromosome LG21"/>
</dbReference>
<feature type="signal peptide" evidence="16">
    <location>
        <begin position="1"/>
        <end position="19"/>
    </location>
</feature>
<dbReference type="CDD" id="cd19990">
    <property type="entry name" value="PBP1_GABAb_receptor_plant"/>
    <property type="match status" value="1"/>
</dbReference>
<dbReference type="FunFam" id="3.40.50.2300:FF:000188">
    <property type="entry name" value="Glutamate receptor"/>
    <property type="match status" value="1"/>
</dbReference>
<dbReference type="SUPFAM" id="SSF53822">
    <property type="entry name" value="Periplasmic binding protein-like I"/>
    <property type="match status" value="1"/>
</dbReference>
<evidence type="ECO:0000313" key="19">
    <source>
        <dbReference type="Proteomes" id="UP000241394"/>
    </source>
</evidence>
<dbReference type="GO" id="GO:0015276">
    <property type="term" value="F:ligand-gated monoatomic ion channel activity"/>
    <property type="evidence" value="ECO:0007669"/>
    <property type="project" value="InterPro"/>
</dbReference>
<dbReference type="OrthoDB" id="5984008at2759"/>
<evidence type="ECO:0000256" key="8">
    <source>
        <dbReference type="ARBA" id="ARBA00023136"/>
    </source>
</evidence>
<feature type="transmembrane region" description="Helical" evidence="15">
    <location>
        <begin position="611"/>
        <end position="627"/>
    </location>
</feature>
<evidence type="ECO:0000259" key="17">
    <source>
        <dbReference type="SMART" id="SM00079"/>
    </source>
</evidence>
<dbReference type="PANTHER" id="PTHR18966">
    <property type="entry name" value="IONOTROPIC GLUTAMATE RECEPTOR"/>
    <property type="match status" value="1"/>
</dbReference>
<dbReference type="SUPFAM" id="SSF53850">
    <property type="entry name" value="Periplasmic binding protein-like II"/>
    <property type="match status" value="1"/>
</dbReference>
<dbReference type="EMBL" id="NKQK01000021">
    <property type="protein sequence ID" value="PSR99773.1"/>
    <property type="molecule type" value="Genomic_DNA"/>
</dbReference>
<reference evidence="19" key="2">
    <citation type="journal article" date="2018" name="BMC Genomics">
        <title>A manually annotated Actinidia chinensis var. chinensis (kiwifruit) genome highlights the challenges associated with draft genomes and gene prediction in plants.</title>
        <authorList>
            <person name="Pilkington S.M."/>
            <person name="Crowhurst R."/>
            <person name="Hilario E."/>
            <person name="Nardozza S."/>
            <person name="Fraser L."/>
            <person name="Peng Y."/>
            <person name="Gunaseelan K."/>
            <person name="Simpson R."/>
            <person name="Tahir J."/>
            <person name="Deroles S.C."/>
            <person name="Templeton K."/>
            <person name="Luo Z."/>
            <person name="Davy M."/>
            <person name="Cheng C."/>
            <person name="McNeilage M."/>
            <person name="Scaglione D."/>
            <person name="Liu Y."/>
            <person name="Zhang Q."/>
            <person name="Datson P."/>
            <person name="De Silva N."/>
            <person name="Gardiner S.E."/>
            <person name="Bassett H."/>
            <person name="Chagne D."/>
            <person name="McCallum J."/>
            <person name="Dzierzon H."/>
            <person name="Deng C."/>
            <person name="Wang Y.Y."/>
            <person name="Barron L."/>
            <person name="Manako K."/>
            <person name="Bowen J."/>
            <person name="Foster T.M."/>
            <person name="Erridge Z.A."/>
            <person name="Tiffin H."/>
            <person name="Waite C.N."/>
            <person name="Davies K.M."/>
            <person name="Grierson E.P."/>
            <person name="Laing W.A."/>
            <person name="Kirk R."/>
            <person name="Chen X."/>
            <person name="Wood M."/>
            <person name="Montefiori M."/>
            <person name="Brummell D.A."/>
            <person name="Schwinn K.E."/>
            <person name="Catanach A."/>
            <person name="Fullerton C."/>
            <person name="Li D."/>
            <person name="Meiyalaghan S."/>
            <person name="Nieuwenhuizen N."/>
            <person name="Read N."/>
            <person name="Prakash R."/>
            <person name="Hunter D."/>
            <person name="Zhang H."/>
            <person name="McKenzie M."/>
            <person name="Knabel M."/>
            <person name="Harris A."/>
            <person name="Allan A.C."/>
            <person name="Gleave A."/>
            <person name="Chen A."/>
            <person name="Janssen B.J."/>
            <person name="Plunkett B."/>
            <person name="Ampomah-Dwamena C."/>
            <person name="Voogd C."/>
            <person name="Leif D."/>
            <person name="Lafferty D."/>
            <person name="Souleyre E.J.F."/>
            <person name="Varkonyi-Gasic E."/>
            <person name="Gambi F."/>
            <person name="Hanley J."/>
            <person name="Yao J.L."/>
            <person name="Cheung J."/>
            <person name="David K.M."/>
            <person name="Warren B."/>
            <person name="Marsh K."/>
            <person name="Snowden K.C."/>
            <person name="Lin-Wang K."/>
            <person name="Brian L."/>
            <person name="Martinez-Sanchez M."/>
            <person name="Wang M."/>
            <person name="Ileperuma N."/>
            <person name="Macnee N."/>
            <person name="Campin R."/>
            <person name="McAtee P."/>
            <person name="Drummond R.S.M."/>
            <person name="Espley R.V."/>
            <person name="Ireland H.S."/>
            <person name="Wu R."/>
            <person name="Atkinson R.G."/>
            <person name="Karunairetnam S."/>
            <person name="Bulley S."/>
            <person name="Chunkath S."/>
            <person name="Hanley Z."/>
            <person name="Storey R."/>
            <person name="Thrimawithana A.H."/>
            <person name="Thomson S."/>
            <person name="David C."/>
            <person name="Testolin R."/>
            <person name="Huang H."/>
            <person name="Hellens R.P."/>
            <person name="Schaffer R.J."/>
        </authorList>
    </citation>
    <scope>NUCLEOTIDE SEQUENCE [LARGE SCALE GENOMIC DNA]</scope>
    <source>
        <strain evidence="19">cv. Red5</strain>
    </source>
</reference>
<dbReference type="Gene3D" id="3.40.190.10">
    <property type="entry name" value="Periplasmic binding protein-like II"/>
    <property type="match status" value="3"/>
</dbReference>
<feature type="transmembrane region" description="Helical" evidence="15">
    <location>
        <begin position="578"/>
        <end position="596"/>
    </location>
</feature>
<dbReference type="InterPro" id="IPR015683">
    <property type="entry name" value="Ionotropic_Glu_rcpt"/>
</dbReference>
<protein>
    <recommendedName>
        <fullName evidence="13">Glutamate receptor</fullName>
    </recommendedName>
</protein>
<keyword evidence="10" id="KW-0325">Glycoprotein</keyword>
<dbReference type="InParanoid" id="A0A2R6Q032"/>
<feature type="chain" id="PRO_5015304205" description="Glutamate receptor" evidence="16">
    <location>
        <begin position="20"/>
        <end position="928"/>
    </location>
</feature>